<dbReference type="RefSeq" id="WP_214622595.1">
    <property type="nucleotide sequence ID" value="NZ_JAHGAW010000004.1"/>
</dbReference>
<organism evidence="1 2">
    <name type="scientific">Sphingobium nicotianae</name>
    <dbReference type="NCBI Taxonomy" id="2782607"/>
    <lineage>
        <taxon>Bacteria</taxon>
        <taxon>Pseudomonadati</taxon>
        <taxon>Pseudomonadota</taxon>
        <taxon>Alphaproteobacteria</taxon>
        <taxon>Sphingomonadales</taxon>
        <taxon>Sphingomonadaceae</taxon>
        <taxon>Sphingobium</taxon>
    </lineage>
</organism>
<reference evidence="1" key="1">
    <citation type="submission" date="2021-05" db="EMBL/GenBank/DDBJ databases">
        <title>Genome of Sphingobium sp. strain.</title>
        <authorList>
            <person name="Fan R."/>
        </authorList>
    </citation>
    <scope>NUCLEOTIDE SEQUENCE</scope>
    <source>
        <strain evidence="1">H33</strain>
    </source>
</reference>
<sequence>MTAALETLRHAASITLPPLPMGWQVVTYAALADGSLAILGTDVDLRAEHRRGSDGAPGAGDPFRLARRATARLWTFDGHALAEGPTFPMASPSLRVDRFPDGRWLVVRTRSDVDCGERIFAPGGAILGSVYLGDGIEHLKIDDDGRIWVGWCDEGVFGNSSWQIPGRDAPPSAAGVACFDEQGGLLHQAEQTEPLIADCYALNVAGTAAWACTYMSFPITALGSGPQRRWATSLAGVRAIAVAGDHVLAAGGYGEEDNRLTLLKLNGEGEEAGTLCEGRLPFFPEKRYPDVHPYLDGRRDLLHLVDGGIWHRWSVQDFLTA</sequence>
<comment type="caution">
    <text evidence="1">The sequence shown here is derived from an EMBL/GenBank/DDBJ whole genome shotgun (WGS) entry which is preliminary data.</text>
</comment>
<evidence type="ECO:0000313" key="1">
    <source>
        <dbReference type="EMBL" id="MBT2186862.1"/>
    </source>
</evidence>
<dbReference type="Proteomes" id="UP001138757">
    <property type="component" value="Unassembled WGS sequence"/>
</dbReference>
<evidence type="ECO:0000313" key="2">
    <source>
        <dbReference type="Proteomes" id="UP001138757"/>
    </source>
</evidence>
<dbReference type="AlphaFoldDB" id="A0A9X1DBG2"/>
<protein>
    <submittedName>
        <fullName evidence="1">Uncharacterized protein</fullName>
    </submittedName>
</protein>
<accession>A0A9X1DBG2</accession>
<dbReference type="EMBL" id="JAHGAW010000004">
    <property type="protein sequence ID" value="MBT2186862.1"/>
    <property type="molecule type" value="Genomic_DNA"/>
</dbReference>
<proteinExistence type="predicted"/>
<keyword evidence="2" id="KW-1185">Reference proteome</keyword>
<gene>
    <name evidence="1" type="ORF">KK488_07855</name>
</gene>
<name>A0A9X1DBG2_9SPHN</name>